<comment type="caution">
    <text evidence="6">The sequence shown here is derived from an EMBL/GenBank/DDBJ whole genome shotgun (WGS) entry which is preliminary data.</text>
</comment>
<feature type="compositionally biased region" description="Basic and acidic residues" evidence="4">
    <location>
        <begin position="112"/>
        <end position="125"/>
    </location>
</feature>
<feature type="region of interest" description="Disordered" evidence="4">
    <location>
        <begin position="101"/>
        <end position="125"/>
    </location>
</feature>
<dbReference type="PANTHER" id="PTHR33204">
    <property type="entry name" value="TRANSCRIPTIONAL REGULATOR, MARR FAMILY"/>
    <property type="match status" value="1"/>
</dbReference>
<organism evidence="6 7">
    <name type="scientific">Lactobacillus nasalidis</name>
    <dbReference type="NCBI Taxonomy" id="2797258"/>
    <lineage>
        <taxon>Bacteria</taxon>
        <taxon>Bacillati</taxon>
        <taxon>Bacillota</taxon>
        <taxon>Bacilli</taxon>
        <taxon>Lactobacillales</taxon>
        <taxon>Lactobacillaceae</taxon>
        <taxon>Lactobacillus</taxon>
    </lineage>
</organism>
<dbReference type="InterPro" id="IPR036388">
    <property type="entry name" value="WH-like_DNA-bd_sf"/>
</dbReference>
<keyword evidence="1" id="KW-0805">Transcription regulation</keyword>
<name>A0ABQ3W6F3_9LACO</name>
<dbReference type="Gene3D" id="1.10.10.10">
    <property type="entry name" value="Winged helix-like DNA-binding domain superfamily/Winged helix DNA-binding domain"/>
    <property type="match status" value="1"/>
</dbReference>
<keyword evidence="2" id="KW-0238">DNA-binding</keyword>
<keyword evidence="3" id="KW-0804">Transcription</keyword>
<keyword evidence="7" id="KW-1185">Reference proteome</keyword>
<dbReference type="Proteomes" id="UP000616547">
    <property type="component" value="Unassembled WGS sequence"/>
</dbReference>
<evidence type="ECO:0000256" key="1">
    <source>
        <dbReference type="ARBA" id="ARBA00023015"/>
    </source>
</evidence>
<evidence type="ECO:0000313" key="6">
    <source>
        <dbReference type="EMBL" id="GHW00482.1"/>
    </source>
</evidence>
<evidence type="ECO:0000256" key="3">
    <source>
        <dbReference type="ARBA" id="ARBA00023163"/>
    </source>
</evidence>
<dbReference type="RefSeq" id="WP_280515160.1">
    <property type="nucleotide sequence ID" value="NZ_BOCG01000251.1"/>
</dbReference>
<evidence type="ECO:0000256" key="4">
    <source>
        <dbReference type="SAM" id="MobiDB-lite"/>
    </source>
</evidence>
<dbReference type="EMBL" id="BOCI01000052">
    <property type="protein sequence ID" value="GHW00482.1"/>
    <property type="molecule type" value="Genomic_DNA"/>
</dbReference>
<dbReference type="Pfam" id="PF01638">
    <property type="entry name" value="HxlR"/>
    <property type="match status" value="1"/>
</dbReference>
<protein>
    <submittedName>
        <fullName evidence="6">MarR family transcriptional regulator</fullName>
    </submittedName>
</protein>
<gene>
    <name evidence="6" type="ORF">lacNasYZ03_01690</name>
</gene>
<accession>A0ABQ3W6F3</accession>
<dbReference type="InterPro" id="IPR036390">
    <property type="entry name" value="WH_DNA-bd_sf"/>
</dbReference>
<dbReference type="InterPro" id="IPR002577">
    <property type="entry name" value="HTH_HxlR"/>
</dbReference>
<dbReference type="SUPFAM" id="SSF46785">
    <property type="entry name" value="Winged helix' DNA-binding domain"/>
    <property type="match status" value="1"/>
</dbReference>
<dbReference type="PROSITE" id="PS51118">
    <property type="entry name" value="HTH_HXLR"/>
    <property type="match status" value="1"/>
</dbReference>
<evidence type="ECO:0000259" key="5">
    <source>
        <dbReference type="PROSITE" id="PS51118"/>
    </source>
</evidence>
<dbReference type="PANTHER" id="PTHR33204:SF29">
    <property type="entry name" value="TRANSCRIPTIONAL REGULATOR"/>
    <property type="match status" value="1"/>
</dbReference>
<proteinExistence type="predicted"/>
<feature type="domain" description="HTH hxlR-type" evidence="5">
    <location>
        <begin position="7"/>
        <end position="106"/>
    </location>
</feature>
<evidence type="ECO:0000313" key="7">
    <source>
        <dbReference type="Proteomes" id="UP000616547"/>
    </source>
</evidence>
<evidence type="ECO:0000256" key="2">
    <source>
        <dbReference type="ARBA" id="ARBA00023125"/>
    </source>
</evidence>
<reference evidence="7" key="1">
    <citation type="submission" date="2021-01" db="EMBL/GenBank/DDBJ databases">
        <title>Draft genome sequence of Nasalis larvatus strain YZ03.</title>
        <authorList>
            <person name="Suzuki-Hashido N."/>
            <person name="Tsuchida S."/>
            <person name="Hayakawa T."/>
        </authorList>
    </citation>
    <scope>NUCLEOTIDE SEQUENCE [LARGE SCALE GENOMIC DNA]</scope>
    <source>
        <strain evidence="7">YZ03</strain>
    </source>
</reference>
<sequence length="125" mass="14345">MKKIYDFAIDLTLDVISGKWKPAILCHLGEHKTLRTGELRRMLPGISQRVLTKQLRELEEDGVVSRQVFGEVPPRVEYSLTEEGRSLREILISMSDWGNRHAQRENQAGQEIEIHNGSKSGFEKM</sequence>